<accession>T2IWB0</accession>
<dbReference type="Proteomes" id="UP000017981">
    <property type="component" value="Unassembled WGS sequence"/>
</dbReference>
<protein>
    <submittedName>
        <fullName evidence="1">Uncharacterized protein</fullName>
    </submittedName>
</protein>
<dbReference type="AlphaFoldDB" id="T2IWB0"/>
<organism evidence="1 2">
    <name type="scientific">Crocosphaera watsonii WH 0005</name>
    <dbReference type="NCBI Taxonomy" id="423472"/>
    <lineage>
        <taxon>Bacteria</taxon>
        <taxon>Bacillati</taxon>
        <taxon>Cyanobacteriota</taxon>
        <taxon>Cyanophyceae</taxon>
        <taxon>Oscillatoriophycideae</taxon>
        <taxon>Chroococcales</taxon>
        <taxon>Aphanothecaceae</taxon>
        <taxon>Crocosphaera</taxon>
    </lineage>
</organism>
<sequence length="47" mass="5399">MSIDDKGAPYSLHGFNAIYLPKIGWYRVDARGNKKELTLNFFLPKNV</sequence>
<gene>
    <name evidence="1" type="ORF">CWATWH0005_152</name>
</gene>
<dbReference type="EMBL" id="CAQL01000930">
    <property type="protein sequence ID" value="CCQ57951.1"/>
    <property type="molecule type" value="Genomic_DNA"/>
</dbReference>
<reference evidence="1 2" key="1">
    <citation type="submission" date="2013-01" db="EMBL/GenBank/DDBJ databases">
        <authorList>
            <person name="Bench S."/>
        </authorList>
    </citation>
    <scope>NUCLEOTIDE SEQUENCE [LARGE SCALE GENOMIC DNA]</scope>
    <source>
        <strain evidence="1 2">WH 0005</strain>
    </source>
</reference>
<proteinExistence type="predicted"/>
<comment type="caution">
    <text evidence="1">The sequence shown here is derived from an EMBL/GenBank/DDBJ whole genome shotgun (WGS) entry which is preliminary data.</text>
</comment>
<evidence type="ECO:0000313" key="1">
    <source>
        <dbReference type="EMBL" id="CCQ57951.1"/>
    </source>
</evidence>
<reference evidence="1 2" key="2">
    <citation type="submission" date="2013-09" db="EMBL/GenBank/DDBJ databases">
        <title>Whole genome comparison of six Crocosphaera watsonii strains with differing phenotypes.</title>
        <authorList>
            <person name="Bench S.R."/>
            <person name="Heller P."/>
            <person name="Frank I."/>
            <person name="Arciniega M."/>
            <person name="Shilova I.N."/>
            <person name="Zehr J.P."/>
        </authorList>
    </citation>
    <scope>NUCLEOTIDE SEQUENCE [LARGE SCALE GENOMIC DNA]</scope>
    <source>
        <strain evidence="1 2">WH 0005</strain>
    </source>
</reference>
<evidence type="ECO:0000313" key="2">
    <source>
        <dbReference type="Proteomes" id="UP000017981"/>
    </source>
</evidence>
<name>T2IWB0_CROWT</name>